<dbReference type="NCBIfam" id="TIGR04183">
    <property type="entry name" value="Por_Secre_tail"/>
    <property type="match status" value="1"/>
</dbReference>
<feature type="domain" description="Secretion system C-terminal sorting" evidence="2">
    <location>
        <begin position="286"/>
        <end position="354"/>
    </location>
</feature>
<accession>A0A7K3WTW1</accession>
<name>A0A7K3WTW1_9FLAO</name>
<reference evidence="3 4" key="1">
    <citation type="submission" date="2020-02" db="EMBL/GenBank/DDBJ databases">
        <title>Out from the shadows clarifying the taxonomy of the family Cryomorphaceae and related taxa by utilizing the GTDB taxonomic framework.</title>
        <authorList>
            <person name="Bowman J.P."/>
        </authorList>
    </citation>
    <scope>NUCLEOTIDE SEQUENCE [LARGE SCALE GENOMIC DNA]</scope>
    <source>
        <strain evidence="3 4">QSSC 1-22</strain>
    </source>
</reference>
<keyword evidence="1" id="KW-0732">Signal</keyword>
<evidence type="ECO:0000256" key="1">
    <source>
        <dbReference type="ARBA" id="ARBA00022729"/>
    </source>
</evidence>
<dbReference type="AlphaFoldDB" id="A0A7K3WTW1"/>
<dbReference type="RefSeq" id="WP_163285865.1">
    <property type="nucleotide sequence ID" value="NZ_JAAGVY010000026.1"/>
</dbReference>
<dbReference type="EMBL" id="JAAGVY010000026">
    <property type="protein sequence ID" value="NEN24471.1"/>
    <property type="molecule type" value="Genomic_DNA"/>
</dbReference>
<protein>
    <submittedName>
        <fullName evidence="3">T9SS type A sorting domain-containing protein</fullName>
    </submittedName>
</protein>
<dbReference type="InterPro" id="IPR026444">
    <property type="entry name" value="Secre_tail"/>
</dbReference>
<gene>
    <name evidence="3" type="ORF">G3O08_13250</name>
</gene>
<organism evidence="3 4">
    <name type="scientific">Cryomorpha ignava</name>
    <dbReference type="NCBI Taxonomy" id="101383"/>
    <lineage>
        <taxon>Bacteria</taxon>
        <taxon>Pseudomonadati</taxon>
        <taxon>Bacteroidota</taxon>
        <taxon>Flavobacteriia</taxon>
        <taxon>Flavobacteriales</taxon>
        <taxon>Cryomorphaceae</taxon>
        <taxon>Cryomorpha</taxon>
    </lineage>
</organism>
<comment type="caution">
    <text evidence="3">The sequence shown here is derived from an EMBL/GenBank/DDBJ whole genome shotgun (WGS) entry which is preliminary data.</text>
</comment>
<evidence type="ECO:0000259" key="2">
    <source>
        <dbReference type="Pfam" id="PF18962"/>
    </source>
</evidence>
<evidence type="ECO:0000313" key="3">
    <source>
        <dbReference type="EMBL" id="NEN24471.1"/>
    </source>
</evidence>
<sequence length="356" mass="39465">MKIIFTTSLFIGFLGTIYAQLIIDGSNFTQAGTVLNYETASPAWTANQNLIATSGGAALWNAEDWVSITENTETYIPISGLSSIIQIFFNNNFLYPATFSTHAIAVGAEIVDLPLPVEISDGYAYFRNDETGYYNTGSSFAVQGFPLVTQNELVERIFKFPMQFGDTDTSALAFLTSIPTLGAFGQNATRFSEVDGEGVLTTPYGSYDVLRVRAERYITDTVFIEQLGGGQSVNRPLQIDYAWISPEMQAPILEMSVVENLVISARMLKEDGTVGIKEYKNSGFAIYPNPVKDYIHVETPFPERAQITLYDMQGRMVLETKLQSETISLKKMNPGIYLVKISGIHETFVEKLIITE</sequence>
<dbReference type="Proteomes" id="UP000486602">
    <property type="component" value="Unassembled WGS sequence"/>
</dbReference>
<proteinExistence type="predicted"/>
<keyword evidence="4" id="KW-1185">Reference proteome</keyword>
<evidence type="ECO:0000313" key="4">
    <source>
        <dbReference type="Proteomes" id="UP000486602"/>
    </source>
</evidence>
<dbReference type="Pfam" id="PF18962">
    <property type="entry name" value="Por_Secre_tail"/>
    <property type="match status" value="1"/>
</dbReference>